<dbReference type="InterPro" id="IPR008979">
    <property type="entry name" value="Galactose-bd-like_sf"/>
</dbReference>
<dbReference type="Gene3D" id="2.60.120.260">
    <property type="entry name" value="Galactose-binding domain-like"/>
    <property type="match status" value="1"/>
</dbReference>
<reference evidence="1 2" key="1">
    <citation type="submission" date="2016-12" db="EMBL/GenBank/DDBJ databases">
        <title>The genomes of Aspergillus section Nigri reveals drivers in fungal speciation.</title>
        <authorList>
            <consortium name="DOE Joint Genome Institute"/>
            <person name="Vesth T.C."/>
            <person name="Nybo J."/>
            <person name="Theobald S."/>
            <person name="Brandl J."/>
            <person name="Frisvad J.C."/>
            <person name="Nielsen K.F."/>
            <person name="Lyhne E.K."/>
            <person name="Kogle M.E."/>
            <person name="Kuo A."/>
            <person name="Riley R."/>
            <person name="Clum A."/>
            <person name="Nolan M."/>
            <person name="Lipzen A."/>
            <person name="Salamov A."/>
            <person name="Henrissat B."/>
            <person name="Wiebenga A."/>
            <person name="De Vries R.P."/>
            <person name="Grigoriev I.V."/>
            <person name="Mortensen U.H."/>
            <person name="Andersen M.R."/>
            <person name="Baker S.E."/>
        </authorList>
    </citation>
    <scope>NUCLEOTIDE SEQUENCE [LARGE SCALE GENOMIC DNA]</scope>
    <source>
        <strain evidence="1 2">IBT 23096</strain>
    </source>
</reference>
<dbReference type="SUPFAM" id="SSF49785">
    <property type="entry name" value="Galactose-binding domain-like"/>
    <property type="match status" value="1"/>
</dbReference>
<name>A0A2I2GLD1_9EURO</name>
<organism evidence="1 2">
    <name type="scientific">Aspergillus steynii IBT 23096</name>
    <dbReference type="NCBI Taxonomy" id="1392250"/>
    <lineage>
        <taxon>Eukaryota</taxon>
        <taxon>Fungi</taxon>
        <taxon>Dikarya</taxon>
        <taxon>Ascomycota</taxon>
        <taxon>Pezizomycotina</taxon>
        <taxon>Eurotiomycetes</taxon>
        <taxon>Eurotiomycetidae</taxon>
        <taxon>Eurotiales</taxon>
        <taxon>Aspergillaceae</taxon>
        <taxon>Aspergillus</taxon>
        <taxon>Aspergillus subgen. Circumdati</taxon>
    </lineage>
</organism>
<dbReference type="Proteomes" id="UP000234275">
    <property type="component" value="Unassembled WGS sequence"/>
</dbReference>
<dbReference type="VEuPathDB" id="FungiDB:P170DRAFT_346874"/>
<dbReference type="PANTHER" id="PTHR36848:SF2">
    <property type="entry name" value="SECRETED PROTEIN"/>
    <property type="match status" value="1"/>
</dbReference>
<sequence>MLVAADSDDQVGANIDYGTFKSPSARVRPRFRYWLPDAAVDKATVRDNIASAGSVGAGGVEFLPFYNYGGELGSTDPSWASTGFGTEAFKEMFLTALEAHKEFGLVMDFALGPNQGQGVPAETDDEGLQWDLAPFSLQVNGSFDGIIPGWGSGELVALVSAEVLSTQNIPMPDSSSPLPGGQKSYQQLILRNGTLMDHASQVSSSGHVTLHLPTTSSRSKYWLFAFYQYRTLHKNLQFNASSSKTIFDNGSYVVDHFSSRGARVTTRFWENHILTPRVEQLLREVGNYGWEDSVEIKSNISWSPSLPTLFKNHFGYSLTDILPLVMFGNNNQGLQSTAPGKVQCLLDTSDMGQGHVNDFREALGIGYRQYLQALTSWITSRLDLQMSSQVSYNLPGDMEAAVPFVNAPECESLGFKDSVDAYRQFSGPAVLTGKRVISNEMGAVMLEAYRYPLSRLLWSIHRAVAGGVNQMVLHGQAYTGNYSGTTWPGYTAFLYLFSEQYSHKQPAWDHGFSDALNYVSRLQYTQQIGKLHTDVAVYNKISATDIDYPDIYLDNDLVNDGYTYNYLSPDNFALPQAKVSRGVLAPEGPSYKALVIPHVSNVSREGIIRVQEFARQGLPIIISGGDPGHYASHTADDAISTKKALSDLKKMEHVHMVSAGGVADKLASLNILPDIKVKTNGTWYTTWREDKINHVSYCFVFNNANDLTVGTVDVASAGVPHVFDAWTGDHRPLLLYRNSNNRTTVPLRLAANQTAILAFRNKRPGNAAPRIHAIQAPSALIGYTSANSSNEVWVHIASGPWDSPLLLSNGRAYRSPPIKSPHPSFQLANWTLVLEHWDAPSNLSDAATIAVKHNTTHQLELLVSWTEIPAAVNVSGIGYYRSNFHWPPPASNGSADGAYIRLPKIQHAARVYINGQIIGPLDFAAPQGDISTYLRPGRENSVLVEVPSTMWNYLRSIIDKLMFFGQSASRTLGLLGELPEIVDNGLIGEVEIVPYVKFRLESRGK</sequence>
<dbReference type="RefSeq" id="XP_024708984.1">
    <property type="nucleotide sequence ID" value="XM_024843592.1"/>
</dbReference>
<evidence type="ECO:0000313" key="1">
    <source>
        <dbReference type="EMBL" id="PLB53682.1"/>
    </source>
</evidence>
<protein>
    <recommendedName>
        <fullName evidence="3">Secreted protein</fullName>
    </recommendedName>
</protein>
<gene>
    <name evidence="1" type="ORF">P170DRAFT_346874</name>
</gene>
<proteinExistence type="predicted"/>
<evidence type="ECO:0000313" key="2">
    <source>
        <dbReference type="Proteomes" id="UP000234275"/>
    </source>
</evidence>
<dbReference type="AlphaFoldDB" id="A0A2I2GLD1"/>
<dbReference type="Pfam" id="PF17132">
    <property type="entry name" value="Glyco_hydro_106"/>
    <property type="match status" value="1"/>
</dbReference>
<evidence type="ECO:0008006" key="3">
    <source>
        <dbReference type="Google" id="ProtNLM"/>
    </source>
</evidence>
<dbReference type="EMBL" id="MSFO01000001">
    <property type="protein sequence ID" value="PLB53682.1"/>
    <property type="molecule type" value="Genomic_DNA"/>
</dbReference>
<comment type="caution">
    <text evidence="1">The sequence shown here is derived from an EMBL/GenBank/DDBJ whole genome shotgun (WGS) entry which is preliminary data.</text>
</comment>
<keyword evidence="2" id="KW-1185">Reference proteome</keyword>
<dbReference type="PANTHER" id="PTHR36848">
    <property type="entry name" value="DNA-BINDING PROTEIN (PUTATIVE SECRETED PROTEIN)-RELATED"/>
    <property type="match status" value="1"/>
</dbReference>
<accession>A0A2I2GLD1</accession>
<dbReference type="OrthoDB" id="2588159at2759"/>
<dbReference type="InterPro" id="IPR053161">
    <property type="entry name" value="Ulvan_degrading_GH"/>
</dbReference>
<dbReference type="GeneID" id="36551292"/>